<evidence type="ECO:0000256" key="1">
    <source>
        <dbReference type="SAM" id="Coils"/>
    </source>
</evidence>
<evidence type="ECO:0000313" key="5">
    <source>
        <dbReference type="Proteomes" id="UP000320176"/>
    </source>
</evidence>
<evidence type="ECO:0000256" key="2">
    <source>
        <dbReference type="SAM" id="Phobius"/>
    </source>
</evidence>
<dbReference type="Pfam" id="PF14257">
    <property type="entry name" value="DUF4349"/>
    <property type="match status" value="1"/>
</dbReference>
<keyword evidence="2" id="KW-0472">Membrane</keyword>
<protein>
    <recommendedName>
        <fullName evidence="3">DUF4349 domain-containing protein</fullName>
    </recommendedName>
</protein>
<reference evidence="4 5" key="1">
    <citation type="submission" date="2019-02" db="EMBL/GenBank/DDBJ databases">
        <title>Deep-cultivation of Planctomycetes and their phenomic and genomic characterization uncovers novel biology.</title>
        <authorList>
            <person name="Wiegand S."/>
            <person name="Jogler M."/>
            <person name="Boedeker C."/>
            <person name="Pinto D."/>
            <person name="Vollmers J."/>
            <person name="Rivas-Marin E."/>
            <person name="Kohn T."/>
            <person name="Peeters S.H."/>
            <person name="Heuer A."/>
            <person name="Rast P."/>
            <person name="Oberbeckmann S."/>
            <person name="Bunk B."/>
            <person name="Jeske O."/>
            <person name="Meyerdierks A."/>
            <person name="Storesund J.E."/>
            <person name="Kallscheuer N."/>
            <person name="Luecker S."/>
            <person name="Lage O.M."/>
            <person name="Pohl T."/>
            <person name="Merkel B.J."/>
            <person name="Hornburger P."/>
            <person name="Mueller R.-W."/>
            <person name="Bruemmer F."/>
            <person name="Labrenz M."/>
            <person name="Spormann A.M."/>
            <person name="Op Den Camp H."/>
            <person name="Overmann J."/>
            <person name="Amann R."/>
            <person name="Jetten M.S.M."/>
            <person name="Mascher T."/>
            <person name="Medema M.H."/>
            <person name="Devos D.P."/>
            <person name="Kaster A.-K."/>
            <person name="Ovreas L."/>
            <person name="Rohde M."/>
            <person name="Galperin M.Y."/>
            <person name="Jogler C."/>
        </authorList>
    </citation>
    <scope>NUCLEOTIDE SEQUENCE [LARGE SCALE GENOMIC DNA]</scope>
    <source>
        <strain evidence="4 5">Pla52n</strain>
    </source>
</reference>
<comment type="caution">
    <text evidence="4">The sequence shown here is derived from an EMBL/GenBank/DDBJ whole genome shotgun (WGS) entry which is preliminary data.</text>
</comment>
<dbReference type="RefSeq" id="WP_146517852.1">
    <property type="nucleotide sequence ID" value="NZ_CP151726.1"/>
</dbReference>
<dbReference type="EMBL" id="SJPN01000001">
    <property type="protein sequence ID" value="TWU07663.1"/>
    <property type="molecule type" value="Genomic_DNA"/>
</dbReference>
<sequence length="298" mass="33181">MAPSHRRISLPLLTVFCFWISGCGANPYEQIGQSHGYDSVDTESLDYDDVTTSSNEKASSEAVQLVSTSGSAADANRRIIYTSTIGLIVQDYTAFESALPRLVSQLGGYISKRDTNRQYSDQQSGSWIVRVPVENYHDLMGGVAEQGFAESRQENAQDVTEEFVDITARVANKRELEKRILKMLDERTGKLTDVLSIENELARVREEIERMEGRMRYLSDRTTLATVTINCRERAEYQPAAAPTFASRIGDSWVGSLGSLLALFQQLVIFVVAIIPWLALVLPAVYIARRVKGMRVAA</sequence>
<dbReference type="OrthoDB" id="280626at2"/>
<keyword evidence="1" id="KW-0175">Coiled coil</keyword>
<keyword evidence="5" id="KW-1185">Reference proteome</keyword>
<name>A0A5C6B6H6_9BACT</name>
<keyword evidence="2" id="KW-0812">Transmembrane</keyword>
<proteinExistence type="predicted"/>
<dbReference type="PROSITE" id="PS51257">
    <property type="entry name" value="PROKAR_LIPOPROTEIN"/>
    <property type="match status" value="1"/>
</dbReference>
<feature type="domain" description="DUF4349" evidence="3">
    <location>
        <begin position="77"/>
        <end position="289"/>
    </location>
</feature>
<evidence type="ECO:0000259" key="3">
    <source>
        <dbReference type="Pfam" id="PF14257"/>
    </source>
</evidence>
<gene>
    <name evidence="4" type="ORF">Pla52n_02360</name>
</gene>
<dbReference type="AlphaFoldDB" id="A0A5C6B6H6"/>
<evidence type="ECO:0000313" key="4">
    <source>
        <dbReference type="EMBL" id="TWU07663.1"/>
    </source>
</evidence>
<dbReference type="InterPro" id="IPR025645">
    <property type="entry name" value="DUF4349"/>
</dbReference>
<organism evidence="4 5">
    <name type="scientific">Stieleria varia</name>
    <dbReference type="NCBI Taxonomy" id="2528005"/>
    <lineage>
        <taxon>Bacteria</taxon>
        <taxon>Pseudomonadati</taxon>
        <taxon>Planctomycetota</taxon>
        <taxon>Planctomycetia</taxon>
        <taxon>Pirellulales</taxon>
        <taxon>Pirellulaceae</taxon>
        <taxon>Stieleria</taxon>
    </lineage>
</organism>
<accession>A0A5C6B6H6</accession>
<feature type="coiled-coil region" evidence="1">
    <location>
        <begin position="194"/>
        <end position="221"/>
    </location>
</feature>
<feature type="transmembrane region" description="Helical" evidence="2">
    <location>
        <begin position="267"/>
        <end position="288"/>
    </location>
</feature>
<keyword evidence="2" id="KW-1133">Transmembrane helix</keyword>
<dbReference type="Proteomes" id="UP000320176">
    <property type="component" value="Unassembled WGS sequence"/>
</dbReference>